<evidence type="ECO:0000256" key="1">
    <source>
        <dbReference type="SAM" id="MobiDB-lite"/>
    </source>
</evidence>
<feature type="compositionally biased region" description="Low complexity" evidence="1">
    <location>
        <begin position="36"/>
        <end position="45"/>
    </location>
</feature>
<organism evidence="2">
    <name type="scientific">Pinguiococcus pyrenoidosus</name>
    <dbReference type="NCBI Taxonomy" id="172671"/>
    <lineage>
        <taxon>Eukaryota</taxon>
        <taxon>Sar</taxon>
        <taxon>Stramenopiles</taxon>
        <taxon>Ochrophyta</taxon>
        <taxon>Pinguiophyceae</taxon>
        <taxon>Pinguiochrysidales</taxon>
        <taxon>Pinguiochrysidaceae</taxon>
        <taxon>Pinguiococcus</taxon>
    </lineage>
</organism>
<gene>
    <name evidence="2" type="ORF">PPYR1160_LOCUS1072</name>
</gene>
<dbReference type="GO" id="GO:0005634">
    <property type="term" value="C:nucleus"/>
    <property type="evidence" value="ECO:0007669"/>
    <property type="project" value="TreeGrafter"/>
</dbReference>
<dbReference type="Gene3D" id="3.40.50.300">
    <property type="entry name" value="P-loop containing nucleotide triphosphate hydrolases"/>
    <property type="match status" value="1"/>
</dbReference>
<name>A0A7R9U1W2_9STRA</name>
<dbReference type="GO" id="GO:0030686">
    <property type="term" value="C:90S preribosome"/>
    <property type="evidence" value="ECO:0007669"/>
    <property type="project" value="TreeGrafter"/>
</dbReference>
<dbReference type="PANTHER" id="PTHR24030">
    <property type="entry name" value="PROTEIN CMSS1"/>
    <property type="match status" value="1"/>
</dbReference>
<dbReference type="Pfam" id="PF14617">
    <property type="entry name" value="CMS1"/>
    <property type="match status" value="1"/>
</dbReference>
<dbReference type="PANTHER" id="PTHR24030:SF0">
    <property type="entry name" value="PROTEIN CMSS1"/>
    <property type="match status" value="1"/>
</dbReference>
<dbReference type="InterPro" id="IPR027417">
    <property type="entry name" value="P-loop_NTPase"/>
</dbReference>
<sequence length="287" mass="31688">MGDDIVDDWLPEELKIGEEVPLVLEEASDHEDDKSSSPPAAPEGAPSDKKRQRQAPAELKRKRQRQEDSATPAKNRRPLQKLHEMSHGEQAEAFAQWFRQECEAQGESELELAADSAEIPGLSLQNGEGMPNKSAESLAGFVKTIAGEWRSLKDPKKGQVKSPRVLVLASGARRCVQFVPGLRRTFGGPVLKLFAKHFKPKDQEKALRKKKWICAVGTPGRVLALAESGALNFSNTKVLVLDVQPDSKSFNLLEHAGEDIFKLLRGHARAASDESSEQQRSIRLGLF</sequence>
<protein>
    <submittedName>
        <fullName evidence="2">Uncharacterized protein</fullName>
    </submittedName>
</protein>
<feature type="compositionally biased region" description="Acidic residues" evidence="1">
    <location>
        <begin position="1"/>
        <end position="11"/>
    </location>
</feature>
<dbReference type="AlphaFoldDB" id="A0A7R9U1W2"/>
<accession>A0A7R9U1W2</accession>
<reference evidence="2" key="1">
    <citation type="submission" date="2021-01" db="EMBL/GenBank/DDBJ databases">
        <authorList>
            <person name="Corre E."/>
            <person name="Pelletier E."/>
            <person name="Niang G."/>
            <person name="Scheremetjew M."/>
            <person name="Finn R."/>
            <person name="Kale V."/>
            <person name="Holt S."/>
            <person name="Cochrane G."/>
            <person name="Meng A."/>
            <person name="Brown T."/>
            <person name="Cohen L."/>
        </authorList>
    </citation>
    <scope>NUCLEOTIDE SEQUENCE</scope>
    <source>
        <strain evidence="2">CCMP2078</strain>
    </source>
</reference>
<proteinExistence type="predicted"/>
<evidence type="ECO:0000313" key="2">
    <source>
        <dbReference type="EMBL" id="CAD8251581.1"/>
    </source>
</evidence>
<dbReference type="EMBL" id="HBEA01001446">
    <property type="protein sequence ID" value="CAD8251581.1"/>
    <property type="molecule type" value="Transcribed_RNA"/>
</dbReference>
<feature type="region of interest" description="Disordered" evidence="1">
    <location>
        <begin position="1"/>
        <end position="86"/>
    </location>
</feature>
<dbReference type="InterPro" id="IPR032704">
    <property type="entry name" value="Cms1"/>
</dbReference>